<gene>
    <name evidence="8" type="ORF">R3W88_009055</name>
</gene>
<dbReference type="EMBL" id="JAWPEI010000002">
    <property type="protein sequence ID" value="KAK4734794.1"/>
    <property type="molecule type" value="Genomic_DNA"/>
</dbReference>
<feature type="signal peptide" evidence="6">
    <location>
        <begin position="1"/>
        <end position="25"/>
    </location>
</feature>
<accession>A0AAV9MCU3</accession>
<dbReference type="GO" id="GO:0008236">
    <property type="term" value="F:serine-type peptidase activity"/>
    <property type="evidence" value="ECO:0007669"/>
    <property type="project" value="UniProtKB-KW"/>
</dbReference>
<dbReference type="FunFam" id="3.30.70.80:FF:000002">
    <property type="entry name" value="Subtilisin-like protease SBT5.3"/>
    <property type="match status" value="1"/>
</dbReference>
<comment type="similarity">
    <text evidence="1">Belongs to the peptidase S8 family.</text>
</comment>
<proteinExistence type="inferred from homology"/>
<protein>
    <recommendedName>
        <fullName evidence="7">Inhibitor I9 domain-containing protein</fullName>
    </recommendedName>
</protein>
<evidence type="ECO:0000259" key="7">
    <source>
        <dbReference type="Pfam" id="PF05922"/>
    </source>
</evidence>
<keyword evidence="5" id="KW-0720">Serine protease</keyword>
<comment type="caution">
    <text evidence="8">The sequence shown here is derived from an EMBL/GenBank/DDBJ whole genome shotgun (WGS) entry which is preliminary data.</text>
</comment>
<organism evidence="8 9">
    <name type="scientific">Solanum pinnatisectum</name>
    <name type="common">tansyleaf nightshade</name>
    <dbReference type="NCBI Taxonomy" id="50273"/>
    <lineage>
        <taxon>Eukaryota</taxon>
        <taxon>Viridiplantae</taxon>
        <taxon>Streptophyta</taxon>
        <taxon>Embryophyta</taxon>
        <taxon>Tracheophyta</taxon>
        <taxon>Spermatophyta</taxon>
        <taxon>Magnoliopsida</taxon>
        <taxon>eudicotyledons</taxon>
        <taxon>Gunneridae</taxon>
        <taxon>Pentapetalae</taxon>
        <taxon>asterids</taxon>
        <taxon>lamiids</taxon>
        <taxon>Solanales</taxon>
        <taxon>Solanaceae</taxon>
        <taxon>Solanoideae</taxon>
        <taxon>Solaneae</taxon>
        <taxon>Solanum</taxon>
    </lineage>
</organism>
<dbReference type="InterPro" id="IPR010259">
    <property type="entry name" value="S8pro/Inhibitor_I9"/>
</dbReference>
<evidence type="ECO:0000256" key="6">
    <source>
        <dbReference type="SAM" id="SignalP"/>
    </source>
</evidence>
<dbReference type="PANTHER" id="PTHR48222">
    <property type="entry name" value="PROTEINASE INHIBITOR, PROPEPTIDE"/>
    <property type="match status" value="1"/>
</dbReference>
<feature type="domain" description="Inhibitor I9" evidence="7">
    <location>
        <begin position="36"/>
        <end position="115"/>
    </location>
</feature>
<evidence type="ECO:0000256" key="1">
    <source>
        <dbReference type="ARBA" id="ARBA00011073"/>
    </source>
</evidence>
<dbReference type="GO" id="GO:0006508">
    <property type="term" value="P:proteolysis"/>
    <property type="evidence" value="ECO:0007669"/>
    <property type="project" value="UniProtKB-KW"/>
</dbReference>
<evidence type="ECO:0000256" key="3">
    <source>
        <dbReference type="ARBA" id="ARBA00022729"/>
    </source>
</evidence>
<dbReference type="Gene3D" id="3.30.70.80">
    <property type="entry name" value="Peptidase S8 propeptide/proteinase inhibitor I9"/>
    <property type="match status" value="1"/>
</dbReference>
<sequence length="119" mass="13429">MSINHFLPYKLAFTVLLLFLNLSDFLGIQANAKSKVHIVYMGRRQHDDIELTTSAHHQILSSVLGSQEAARDSIIYSYKHGFSGFAARLTKSQAKKIAELPDVVHVIPNHLYKLHTTRS</sequence>
<keyword evidence="9" id="KW-1185">Reference proteome</keyword>
<dbReference type="AlphaFoldDB" id="A0AAV9MCU3"/>
<name>A0AAV9MCU3_9SOLN</name>
<reference evidence="8 9" key="1">
    <citation type="submission" date="2023-10" db="EMBL/GenBank/DDBJ databases">
        <title>Genome-Wide Identification Analysis in wild type Solanum Pinnatisectum Reveals Some Genes Defensing Phytophthora Infestans.</title>
        <authorList>
            <person name="Sun C."/>
        </authorList>
    </citation>
    <scope>NUCLEOTIDE SEQUENCE [LARGE SCALE GENOMIC DNA]</scope>
    <source>
        <strain evidence="8">LQN</strain>
        <tissue evidence="8">Leaf</tissue>
    </source>
</reference>
<keyword evidence="2" id="KW-0645">Protease</keyword>
<evidence type="ECO:0000313" key="8">
    <source>
        <dbReference type="EMBL" id="KAK4734794.1"/>
    </source>
</evidence>
<keyword evidence="4" id="KW-0378">Hydrolase</keyword>
<feature type="chain" id="PRO_5043933965" description="Inhibitor I9 domain-containing protein" evidence="6">
    <location>
        <begin position="26"/>
        <end position="119"/>
    </location>
</feature>
<dbReference type="Proteomes" id="UP001311915">
    <property type="component" value="Unassembled WGS sequence"/>
</dbReference>
<dbReference type="Pfam" id="PF05922">
    <property type="entry name" value="Inhibitor_I9"/>
    <property type="match status" value="1"/>
</dbReference>
<dbReference type="SUPFAM" id="SSF54897">
    <property type="entry name" value="Protease propeptides/inhibitors"/>
    <property type="match status" value="1"/>
</dbReference>
<evidence type="ECO:0000256" key="4">
    <source>
        <dbReference type="ARBA" id="ARBA00022801"/>
    </source>
</evidence>
<dbReference type="PANTHER" id="PTHR48222:SF4">
    <property type="entry name" value="PROTEINASE INHIBITOR, PROPEPTIDE"/>
    <property type="match status" value="1"/>
</dbReference>
<keyword evidence="3 6" id="KW-0732">Signal</keyword>
<evidence type="ECO:0000256" key="2">
    <source>
        <dbReference type="ARBA" id="ARBA00022670"/>
    </source>
</evidence>
<evidence type="ECO:0000313" key="9">
    <source>
        <dbReference type="Proteomes" id="UP001311915"/>
    </source>
</evidence>
<evidence type="ECO:0000256" key="5">
    <source>
        <dbReference type="ARBA" id="ARBA00022825"/>
    </source>
</evidence>
<dbReference type="InterPro" id="IPR037045">
    <property type="entry name" value="S8pro/Inhibitor_I9_sf"/>
</dbReference>